<accession>R7YZR2</accession>
<dbReference type="Proteomes" id="UP000016924">
    <property type="component" value="Unassembled WGS sequence"/>
</dbReference>
<dbReference type="AlphaFoldDB" id="R7YZR2"/>
<dbReference type="STRING" id="1168221.R7YZR2"/>
<dbReference type="EMBL" id="JH767587">
    <property type="protein sequence ID" value="EON67397.1"/>
    <property type="molecule type" value="Genomic_DNA"/>
</dbReference>
<feature type="compositionally biased region" description="Basic and acidic residues" evidence="1">
    <location>
        <begin position="294"/>
        <end position="310"/>
    </location>
</feature>
<evidence type="ECO:0000256" key="1">
    <source>
        <dbReference type="SAM" id="MobiDB-lite"/>
    </source>
</evidence>
<dbReference type="GeneID" id="19903961"/>
<feature type="compositionally biased region" description="Low complexity" evidence="1">
    <location>
        <begin position="422"/>
        <end position="457"/>
    </location>
</feature>
<dbReference type="RefSeq" id="XP_007782714.1">
    <property type="nucleotide sequence ID" value="XM_007784524.1"/>
</dbReference>
<feature type="compositionally biased region" description="Low complexity" evidence="1">
    <location>
        <begin position="478"/>
        <end position="500"/>
    </location>
</feature>
<evidence type="ECO:0000313" key="4">
    <source>
        <dbReference type="Proteomes" id="UP000016924"/>
    </source>
</evidence>
<feature type="compositionally biased region" description="Basic and acidic residues" evidence="1">
    <location>
        <begin position="397"/>
        <end position="410"/>
    </location>
</feature>
<feature type="compositionally biased region" description="Polar residues" evidence="1">
    <location>
        <begin position="635"/>
        <end position="659"/>
    </location>
</feature>
<dbReference type="OrthoDB" id="5593352at2759"/>
<feature type="domain" description="Meiotic expression up-regulated protein 6 PH" evidence="2">
    <location>
        <begin position="88"/>
        <end position="193"/>
    </location>
</feature>
<dbReference type="PANTHER" id="PTHR42073">
    <property type="entry name" value="MEIOTIC EXPRESSION UP-REGULATED PROTEIN 6"/>
    <property type="match status" value="1"/>
</dbReference>
<sequence>MSAEAPKSTIAGTPAVSEPVTLQPAETTIGGSSTSTAPAVDGATSTDAANDTGALQGEAAATEATKNTVEPIYSGALKYKAPGLVNSFLGSKKYFWLGDEAVSAQNLSSYLRGEKAEVAHPTAAWSSQTGKGLLYFAKHPTDKATPAGVLNLADASDLIKEGFESFSFRIHGQKHTFETKTIIERDGWLLAMEKTMEEAKASKDGILSSEGYKESVSQLGKPAALAGASHAAASSTPRKSIDALKPTDGPARRGSASSSSSSDVNGTKKSKKSKSKSRSVSRGKRASIFGSLMGKKEEHDVKKAEKHEDAPAMPAVVDTTRTDAPVVAGTTAPIDAHAIAERVLEAPAVTIEPSATTATAPVATTTTEGITEATEPKSTTTAPKPTKRGSVFGTFFEKVRSPVHEKKESEVAPTVPPKDTETSATAPTTETSEPLTSAAPLSAPTETTTATSAAATTPHKERENFFGKFLGKKEAKSPATEAPPAMPTTEKATETPAAAPMVSPAAEERITDVPANGAATTVHSTATPEPKDKRRTSFFGNLTGSVKKDKKPENHVEGELPVETEHKQSGVSKLGGLFRNPSKAMKSNKETKKDITPPSTVEEGSEAPVLPAPTSETAAHVGTDGPLGTDEITPAGQTSLGNVSGNGIHNGQTPPQSTPAVHATA</sequence>
<dbReference type="InterPro" id="IPR039483">
    <property type="entry name" value="Meu6_PH_dom"/>
</dbReference>
<dbReference type="OMA" id="WAAHTGK"/>
<keyword evidence="4" id="KW-1185">Reference proteome</keyword>
<dbReference type="eggNOG" id="ENOG502S2JB">
    <property type="taxonomic scope" value="Eukaryota"/>
</dbReference>
<feature type="region of interest" description="Disordered" evidence="1">
    <location>
        <begin position="228"/>
        <end position="318"/>
    </location>
</feature>
<dbReference type="HOGENOM" id="CLU_014855_0_0_1"/>
<dbReference type="InterPro" id="IPR039712">
    <property type="entry name" value="Meu6"/>
</dbReference>
<feature type="compositionally biased region" description="Basic and acidic residues" evidence="1">
    <location>
        <begin position="546"/>
        <end position="568"/>
    </location>
</feature>
<dbReference type="Pfam" id="PF15406">
    <property type="entry name" value="PH_6"/>
    <property type="match status" value="1"/>
</dbReference>
<feature type="compositionally biased region" description="Low complexity" evidence="1">
    <location>
        <begin position="355"/>
        <end position="384"/>
    </location>
</feature>
<dbReference type="PANTHER" id="PTHR42073:SF1">
    <property type="entry name" value="MEIOTIC EXPRESSION UP-REGULATED PROTEIN 6"/>
    <property type="match status" value="1"/>
</dbReference>
<proteinExistence type="predicted"/>
<evidence type="ECO:0000313" key="3">
    <source>
        <dbReference type="EMBL" id="EON67397.1"/>
    </source>
</evidence>
<feature type="region of interest" description="Disordered" evidence="1">
    <location>
        <begin position="1"/>
        <end position="50"/>
    </location>
</feature>
<feature type="compositionally biased region" description="Basic residues" evidence="1">
    <location>
        <begin position="268"/>
        <end position="285"/>
    </location>
</feature>
<gene>
    <name evidence="3" type="ORF">W97_06650</name>
</gene>
<reference evidence="4" key="1">
    <citation type="submission" date="2012-06" db="EMBL/GenBank/DDBJ databases">
        <title>The genome sequence of Coniosporium apollinis CBS 100218.</title>
        <authorList>
            <consortium name="The Broad Institute Genome Sequencing Platform"/>
            <person name="Cuomo C."/>
            <person name="Gorbushina A."/>
            <person name="Noack S."/>
            <person name="Walker B."/>
            <person name="Young S.K."/>
            <person name="Zeng Q."/>
            <person name="Gargeya S."/>
            <person name="Fitzgerald M."/>
            <person name="Haas B."/>
            <person name="Abouelleil A."/>
            <person name="Alvarado L."/>
            <person name="Arachchi H.M."/>
            <person name="Berlin A.M."/>
            <person name="Chapman S.B."/>
            <person name="Goldberg J."/>
            <person name="Griggs A."/>
            <person name="Gujja S."/>
            <person name="Hansen M."/>
            <person name="Howarth C."/>
            <person name="Imamovic A."/>
            <person name="Larimer J."/>
            <person name="McCowan C."/>
            <person name="Montmayeur A."/>
            <person name="Murphy C."/>
            <person name="Neiman D."/>
            <person name="Pearson M."/>
            <person name="Priest M."/>
            <person name="Roberts A."/>
            <person name="Saif S."/>
            <person name="Shea T."/>
            <person name="Sisk P."/>
            <person name="Sykes S."/>
            <person name="Wortman J."/>
            <person name="Nusbaum C."/>
            <person name="Birren B."/>
        </authorList>
    </citation>
    <scope>NUCLEOTIDE SEQUENCE [LARGE SCALE GENOMIC DNA]</scope>
    <source>
        <strain evidence="4">CBS 100218</strain>
    </source>
</reference>
<feature type="compositionally biased region" description="Polar residues" evidence="1">
    <location>
        <begin position="518"/>
        <end position="527"/>
    </location>
</feature>
<feature type="compositionally biased region" description="Polar residues" evidence="1">
    <location>
        <begin position="24"/>
        <end position="49"/>
    </location>
</feature>
<feature type="region of interest" description="Disordered" evidence="1">
    <location>
        <begin position="355"/>
        <end position="665"/>
    </location>
</feature>
<evidence type="ECO:0000259" key="2">
    <source>
        <dbReference type="Pfam" id="PF15406"/>
    </source>
</evidence>
<feature type="compositionally biased region" description="Basic and acidic residues" evidence="1">
    <location>
        <begin position="458"/>
        <end position="476"/>
    </location>
</feature>
<organism evidence="3 4">
    <name type="scientific">Coniosporium apollinis (strain CBS 100218)</name>
    <name type="common">Rock-inhabiting black yeast</name>
    <dbReference type="NCBI Taxonomy" id="1168221"/>
    <lineage>
        <taxon>Eukaryota</taxon>
        <taxon>Fungi</taxon>
        <taxon>Dikarya</taxon>
        <taxon>Ascomycota</taxon>
        <taxon>Pezizomycotina</taxon>
        <taxon>Dothideomycetes</taxon>
        <taxon>Dothideomycetes incertae sedis</taxon>
        <taxon>Coniosporium</taxon>
    </lineage>
</organism>
<name>R7YZR2_CONA1</name>
<protein>
    <recommendedName>
        <fullName evidence="2">Meiotic expression up-regulated protein 6 PH domain-containing protein</fullName>
    </recommendedName>
</protein>